<feature type="region of interest" description="Disordered" evidence="9">
    <location>
        <begin position="673"/>
        <end position="701"/>
    </location>
</feature>
<evidence type="ECO:0000256" key="2">
    <source>
        <dbReference type="ARBA" id="ARBA00008644"/>
    </source>
</evidence>
<evidence type="ECO:0000256" key="3">
    <source>
        <dbReference type="ARBA" id="ARBA00022664"/>
    </source>
</evidence>
<dbReference type="Proteomes" id="UP000271241">
    <property type="component" value="Unassembled WGS sequence"/>
</dbReference>
<proteinExistence type="inferred from homology"/>
<keyword evidence="3" id="KW-0507">mRNA processing</keyword>
<dbReference type="FunFam" id="1.25.40.10:FF:000306">
    <property type="entry name" value="Cell cycle control protein cwf4"/>
    <property type="match status" value="1"/>
</dbReference>
<name>A0A4V1IWX6_9FUNG</name>
<dbReference type="InterPro" id="IPR055430">
    <property type="entry name" value="HAT_Syf1_CNRKL1_C"/>
</dbReference>
<evidence type="ECO:0000256" key="5">
    <source>
        <dbReference type="ARBA" id="ARBA00022737"/>
    </source>
</evidence>
<accession>A0A4V1IWX6</accession>
<keyword evidence="4" id="KW-0747">Spliceosome</keyword>
<dbReference type="InterPro" id="IPR055433">
    <property type="entry name" value="HAT_Syf1-like_N"/>
</dbReference>
<dbReference type="STRING" id="78915.A0A4V1IWX6"/>
<dbReference type="FunFam" id="1.25.40.10:FF:000269">
    <property type="entry name" value="Crooked neck pre-mRNA-splicing factor 1"/>
    <property type="match status" value="1"/>
</dbReference>
<evidence type="ECO:0000259" key="10">
    <source>
        <dbReference type="Pfam" id="PF23231"/>
    </source>
</evidence>
<dbReference type="Pfam" id="PF23231">
    <property type="entry name" value="HAT_Syf1_CNRKL1_C"/>
    <property type="match status" value="1"/>
</dbReference>
<dbReference type="GO" id="GO:0071014">
    <property type="term" value="C:post-mRNA release spliceosomal complex"/>
    <property type="evidence" value="ECO:0007669"/>
    <property type="project" value="TreeGrafter"/>
</dbReference>
<dbReference type="SUPFAM" id="SSF48452">
    <property type="entry name" value="TPR-like"/>
    <property type="match status" value="4"/>
</dbReference>
<dbReference type="InterPro" id="IPR011990">
    <property type="entry name" value="TPR-like_helical_dom_sf"/>
</dbReference>
<organism evidence="12 13">
    <name type="scientific">Thamnocephalis sphaerospora</name>
    <dbReference type="NCBI Taxonomy" id="78915"/>
    <lineage>
        <taxon>Eukaryota</taxon>
        <taxon>Fungi</taxon>
        <taxon>Fungi incertae sedis</taxon>
        <taxon>Zoopagomycota</taxon>
        <taxon>Zoopagomycotina</taxon>
        <taxon>Zoopagomycetes</taxon>
        <taxon>Zoopagales</taxon>
        <taxon>Sigmoideomycetaceae</taxon>
        <taxon>Thamnocephalis</taxon>
    </lineage>
</organism>
<dbReference type="PANTHER" id="PTHR11246:SF3">
    <property type="entry name" value="CROOKED NECK-LIKE PROTEIN 1"/>
    <property type="match status" value="1"/>
</dbReference>
<gene>
    <name evidence="12" type="ORF">THASP1DRAFT_34492</name>
</gene>
<dbReference type="GO" id="GO:0000245">
    <property type="term" value="P:spliceosomal complex assembly"/>
    <property type="evidence" value="ECO:0007669"/>
    <property type="project" value="TreeGrafter"/>
</dbReference>
<keyword evidence="5" id="KW-0677">Repeat</keyword>
<dbReference type="PANTHER" id="PTHR11246">
    <property type="entry name" value="PRE-MRNA SPLICING FACTOR"/>
    <property type="match status" value="1"/>
</dbReference>
<dbReference type="EMBL" id="KZ992543">
    <property type="protein sequence ID" value="RKP09089.1"/>
    <property type="molecule type" value="Genomic_DNA"/>
</dbReference>
<evidence type="ECO:0000313" key="12">
    <source>
        <dbReference type="EMBL" id="RKP09089.1"/>
    </source>
</evidence>
<dbReference type="GO" id="GO:0071007">
    <property type="term" value="C:U2-type catalytic step 2 spliceosome"/>
    <property type="evidence" value="ECO:0007669"/>
    <property type="project" value="TreeGrafter"/>
</dbReference>
<comment type="function">
    <text evidence="8">Involved in pre-mRNA splicing and cell cycle progression. Required for the spliceosome assembly and initiation of the DNA replication.</text>
</comment>
<dbReference type="FunFam" id="1.25.40.10:FF:000048">
    <property type="entry name" value="Cell cycle control protein"/>
    <property type="match status" value="1"/>
</dbReference>
<reference evidence="13" key="1">
    <citation type="journal article" date="2018" name="Nat. Microbiol.">
        <title>Leveraging single-cell genomics to expand the fungal tree of life.</title>
        <authorList>
            <person name="Ahrendt S.R."/>
            <person name="Quandt C.A."/>
            <person name="Ciobanu D."/>
            <person name="Clum A."/>
            <person name="Salamov A."/>
            <person name="Andreopoulos B."/>
            <person name="Cheng J.F."/>
            <person name="Woyke T."/>
            <person name="Pelin A."/>
            <person name="Henrissat B."/>
            <person name="Reynolds N.K."/>
            <person name="Benny G.L."/>
            <person name="Smith M.E."/>
            <person name="James T.Y."/>
            <person name="Grigoriev I.V."/>
        </authorList>
    </citation>
    <scope>NUCLEOTIDE SEQUENCE [LARGE SCALE GENOMIC DNA]</scope>
    <source>
        <strain evidence="13">RSA 1356</strain>
    </source>
</reference>
<comment type="subcellular location">
    <subcellularLocation>
        <location evidence="1">Nucleus</location>
    </subcellularLocation>
</comment>
<dbReference type="SMART" id="SM00386">
    <property type="entry name" value="HAT"/>
    <property type="match status" value="14"/>
</dbReference>
<dbReference type="AlphaFoldDB" id="A0A4V1IWX6"/>
<feature type="domain" description="Pre-mRNA-splicing factor Syf1-like N-terminal HAT-repeats" evidence="11">
    <location>
        <begin position="310"/>
        <end position="468"/>
    </location>
</feature>
<feature type="compositionally biased region" description="Low complexity" evidence="9">
    <location>
        <begin position="677"/>
        <end position="688"/>
    </location>
</feature>
<comment type="similarity">
    <text evidence="2">Belongs to the crooked-neck family.</text>
</comment>
<evidence type="ECO:0000256" key="8">
    <source>
        <dbReference type="ARBA" id="ARBA00037040"/>
    </source>
</evidence>
<dbReference type="InterPro" id="IPR003107">
    <property type="entry name" value="HAT"/>
</dbReference>
<evidence type="ECO:0000313" key="13">
    <source>
        <dbReference type="Proteomes" id="UP000271241"/>
    </source>
</evidence>
<feature type="domain" description="Pre-mRNA-splicing factor Syf1-like N-terminal HAT-repeats" evidence="11">
    <location>
        <begin position="61"/>
        <end position="206"/>
    </location>
</feature>
<protein>
    <submittedName>
        <fullName evidence="12">Uncharacterized protein</fullName>
    </submittedName>
</protein>
<keyword evidence="7" id="KW-0539">Nucleus</keyword>
<dbReference type="GO" id="GO:0071011">
    <property type="term" value="C:precatalytic spliceosome"/>
    <property type="evidence" value="ECO:0007669"/>
    <property type="project" value="TreeGrafter"/>
</dbReference>
<evidence type="ECO:0000256" key="1">
    <source>
        <dbReference type="ARBA" id="ARBA00004123"/>
    </source>
</evidence>
<evidence type="ECO:0000256" key="4">
    <source>
        <dbReference type="ARBA" id="ARBA00022728"/>
    </source>
</evidence>
<evidence type="ECO:0000259" key="11">
    <source>
        <dbReference type="Pfam" id="PF23233"/>
    </source>
</evidence>
<dbReference type="Gene3D" id="1.25.40.10">
    <property type="entry name" value="Tetratricopeptide repeat domain"/>
    <property type="match status" value="3"/>
</dbReference>
<dbReference type="Pfam" id="PF23233">
    <property type="entry name" value="HAT_Syf1_CNRKL1_N"/>
    <property type="match status" value="2"/>
</dbReference>
<dbReference type="InterPro" id="IPR045075">
    <property type="entry name" value="Syf1-like"/>
</dbReference>
<evidence type="ECO:0000256" key="7">
    <source>
        <dbReference type="ARBA" id="ARBA00023242"/>
    </source>
</evidence>
<dbReference type="OrthoDB" id="541719at2759"/>
<dbReference type="GO" id="GO:0000974">
    <property type="term" value="C:Prp19 complex"/>
    <property type="evidence" value="ECO:0007669"/>
    <property type="project" value="TreeGrafter"/>
</dbReference>
<sequence length="701" mass="83985">MTREKQSSDRIKNKNPAPVQITAEQLMREAHEFREVAIAAPRQKITDKEELAEYQMDKRRSFEDMLRRNRIHVGTWLNYAAWEQSQDEITRARSIYERALDVDARNVTVYLKYLEMEMKNRNVNRARNLFDRVVALLPRVDQFWLKFTYMEEMLGNVNGARQIFERWMQWQPEEPAWMAYAKMEMRYGEVDRARAVYQRFVQVHPDPKNWLKWVRFEEEQNNIEQVREIFDQAFQFLGDDHMDQKLVIAFAKFESKQREYERARAIFKYALERLPKHKSEALYKQYTQFEKRFGDKDDIETVVMAKRRGQYEQQVRENPRNYDVWFDYARLEEATADVERTREVYERAIAQVPPSEEKRHWRRYIYLWINYALFEELVAKDYERTRQIYQECLRLIPHKKFTFAKIWLLAARFEIRRLNLTAARKTLGMGIGKAPKDRLFKGYIELELELREFDRCRTLYTKFLEYNPANCYAWIRFAELERSLGDYERARAIFELAVAQPALDMPELLWKAYIDFEVEMAEFASARKLYERLLQRTEHVKVWISYARFELEAVAEDEDPAEREEERAERARKTFQRAYDSMKQRDLKEERVLLLEAWREMEAHYGDAASRAAVAKRMPKVVKRRRKVEGEEGAGAGAWEEYYDYIFPDDETQKPNLKLLELAYQLKSKREAEARAKAASASTSASAPDTEETAASDDEHA</sequence>
<evidence type="ECO:0000256" key="9">
    <source>
        <dbReference type="SAM" id="MobiDB-lite"/>
    </source>
</evidence>
<feature type="domain" description="Pre-mRNA-splicing factor Syf1/CRNKL1-like C-terminal HAT-repeats" evidence="10">
    <location>
        <begin position="223"/>
        <end position="308"/>
    </location>
</feature>
<keyword evidence="6" id="KW-0508">mRNA splicing</keyword>
<evidence type="ECO:0000256" key="6">
    <source>
        <dbReference type="ARBA" id="ARBA00023187"/>
    </source>
</evidence>
<keyword evidence="13" id="KW-1185">Reference proteome</keyword>
<feature type="compositionally biased region" description="Acidic residues" evidence="9">
    <location>
        <begin position="689"/>
        <end position="701"/>
    </location>
</feature>